<dbReference type="RefSeq" id="WP_271087961.1">
    <property type="nucleotide sequence ID" value="NZ_JAPJZH010000002.1"/>
</dbReference>
<organism evidence="4 5">
    <name type="scientific">Hoeflea poritis</name>
    <dbReference type="NCBI Taxonomy" id="2993659"/>
    <lineage>
        <taxon>Bacteria</taxon>
        <taxon>Pseudomonadati</taxon>
        <taxon>Pseudomonadota</taxon>
        <taxon>Alphaproteobacteria</taxon>
        <taxon>Hyphomicrobiales</taxon>
        <taxon>Rhizobiaceae</taxon>
        <taxon>Hoeflea</taxon>
    </lineage>
</organism>
<dbReference type="InterPro" id="IPR051545">
    <property type="entry name" value="NAD(P)H_dehydrogenase_qn"/>
</dbReference>
<keyword evidence="2" id="KW-0560">Oxidoreductase</keyword>
<dbReference type="EMBL" id="JAPJZH010000002">
    <property type="protein sequence ID" value="MDA4844431.1"/>
    <property type="molecule type" value="Genomic_DNA"/>
</dbReference>
<sequence>MRLLIIYCHPCEESFVASVHGRAVSTLEAGGHEVRVIDLYKEEFDPVLGREEWLSYFSTPEKNIEAVKRYAEALAWAEGLVLIFPTWMYGPPAMLKGWLERVSLPGVAFEVAPEKNARIVGKLKNIRRFCVITTSGSPRWWLRIVRDPGRNFLMRGMRIMFSPTCRTTWLQLYDMDHADDRARARFLGKVEKILSKF</sequence>
<evidence type="ECO:0000259" key="3">
    <source>
        <dbReference type="Pfam" id="PF02525"/>
    </source>
</evidence>
<dbReference type="SUPFAM" id="SSF52218">
    <property type="entry name" value="Flavoproteins"/>
    <property type="match status" value="1"/>
</dbReference>
<comment type="similarity">
    <text evidence="1">Belongs to the NAD(P)H dehydrogenase (quinone) family.</text>
</comment>
<dbReference type="PANTHER" id="PTHR10204:SF34">
    <property type="entry name" value="NAD(P)H DEHYDROGENASE [QUINONE] 1 ISOFORM 1"/>
    <property type="match status" value="1"/>
</dbReference>
<gene>
    <name evidence="4" type="ORF">OOZ53_03675</name>
</gene>
<dbReference type="Gene3D" id="3.40.50.360">
    <property type="match status" value="1"/>
</dbReference>
<dbReference type="InterPro" id="IPR003680">
    <property type="entry name" value="Flavodoxin_fold"/>
</dbReference>
<protein>
    <submittedName>
        <fullName evidence="4">NAD(P)H-dependent oxidoreductase</fullName>
    </submittedName>
</protein>
<dbReference type="Pfam" id="PF02525">
    <property type="entry name" value="Flavodoxin_2"/>
    <property type="match status" value="1"/>
</dbReference>
<feature type="domain" description="Flavodoxin-like fold" evidence="3">
    <location>
        <begin position="1"/>
        <end position="143"/>
    </location>
</feature>
<accession>A0ABT4VIC7</accession>
<comment type="caution">
    <text evidence="4">The sequence shown here is derived from an EMBL/GenBank/DDBJ whole genome shotgun (WGS) entry which is preliminary data.</text>
</comment>
<dbReference type="Proteomes" id="UP001148313">
    <property type="component" value="Unassembled WGS sequence"/>
</dbReference>
<proteinExistence type="inferred from homology"/>
<evidence type="ECO:0000313" key="4">
    <source>
        <dbReference type="EMBL" id="MDA4844431.1"/>
    </source>
</evidence>
<keyword evidence="5" id="KW-1185">Reference proteome</keyword>
<dbReference type="PANTHER" id="PTHR10204">
    <property type="entry name" value="NAD P H OXIDOREDUCTASE-RELATED"/>
    <property type="match status" value="1"/>
</dbReference>
<evidence type="ECO:0000256" key="2">
    <source>
        <dbReference type="ARBA" id="ARBA00023002"/>
    </source>
</evidence>
<dbReference type="InterPro" id="IPR029039">
    <property type="entry name" value="Flavoprotein-like_sf"/>
</dbReference>
<name>A0ABT4VIC7_9HYPH</name>
<evidence type="ECO:0000256" key="1">
    <source>
        <dbReference type="ARBA" id="ARBA00006252"/>
    </source>
</evidence>
<evidence type="ECO:0000313" key="5">
    <source>
        <dbReference type="Proteomes" id="UP001148313"/>
    </source>
</evidence>
<reference evidence="4" key="1">
    <citation type="submission" date="2022-11" db="EMBL/GenBank/DDBJ databases">
        <title>Hoeflea poritis sp. nov., isolated from scleractinian coral Porites lutea.</title>
        <authorList>
            <person name="Zhang G."/>
            <person name="Wei Q."/>
            <person name="Cai L."/>
        </authorList>
    </citation>
    <scope>NUCLEOTIDE SEQUENCE</scope>
    <source>
        <strain evidence="4">E7-10</strain>
    </source>
</reference>